<evidence type="ECO:0000313" key="1">
    <source>
        <dbReference type="EMBL" id="KAF2631534.1"/>
    </source>
</evidence>
<keyword evidence="2" id="KW-1185">Reference proteome</keyword>
<sequence length="799" mass="88422">MRDDAAADLSGGALVATTSDPSAYHTPSTGAPSNAANPLLKGPATRGWLSNVRRPRTSPGPKASALRRTQVLADDDDRRDSALASSNCTARSNEPSSPTSLRRTPSLPAIVVQDEHVVGSGNQSPHCSLDSSGAGESPFQGIDMVIPTGSFDDFTSPTQISFSKRGSMMLGGKKANRRSKQINLILESADAPTPAPSTPPRPERQEPPKERQELSPPAAIPNATHLSPTPRSPSRFSARGRAGHRVLSADEMMLSRKVRSMYKHGNESDVNWDADTSSLPDTSVDNSIASNNPANESNLTVNRKRDDSSSFVSSRGDDTIPKEPTERAGGLEDWADLEGAEVDRYGFIVAKKPGSRDSANGGLDGPDEPRIQRVSTALQLVSEEPRRRGIGRSVSRARSSKSADPRGSPPKRRVSQKSSKQTRSIFSNRTSGTRTSHHPLRSTTNRLPHNRERRMLDEASDMLKLPPGLAQVAEQREGGRMARSMKAKEIKRDEKWRAMAKVVKTGAEKGGGMLFEFDTKDPKLVTRTWKGIPDRWRATAWYSFLAESAKKKQDSPPEEELIDCFYELQAESSAEDVQIDVDVPRTINRHIMFRRRYRGGQRLLFRVLHAMSLYLPETGYVQGMAPLAATLLCYYEEDRAFVMLVRLWMLRGLERLYESGFSGLMDALDDFEKNWLRGGDVAKKLDEMGITSTAWGTRWYLTLFNYSLPFQAQLRVWDVFMLLGDASHSNSSTSKFSGDLDVLHATSAALIDATREILLDSDFENAMKVLTSWIPIKDEDLLMRVAKTEYKLRKKRASA</sequence>
<dbReference type="EMBL" id="MU006704">
    <property type="protein sequence ID" value="KAF2631534.1"/>
    <property type="molecule type" value="Genomic_DNA"/>
</dbReference>
<accession>A0ACB6SBV1</accession>
<organism evidence="1 2">
    <name type="scientific">Macroventuria anomochaeta</name>
    <dbReference type="NCBI Taxonomy" id="301207"/>
    <lineage>
        <taxon>Eukaryota</taxon>
        <taxon>Fungi</taxon>
        <taxon>Dikarya</taxon>
        <taxon>Ascomycota</taxon>
        <taxon>Pezizomycotina</taxon>
        <taxon>Dothideomycetes</taxon>
        <taxon>Pleosporomycetidae</taxon>
        <taxon>Pleosporales</taxon>
        <taxon>Pleosporineae</taxon>
        <taxon>Didymellaceae</taxon>
        <taxon>Macroventuria</taxon>
    </lineage>
</organism>
<comment type="caution">
    <text evidence="1">The sequence shown here is derived from an EMBL/GenBank/DDBJ whole genome shotgun (WGS) entry which is preliminary data.</text>
</comment>
<name>A0ACB6SBV1_9PLEO</name>
<reference evidence="1" key="1">
    <citation type="journal article" date="2020" name="Stud. Mycol.">
        <title>101 Dothideomycetes genomes: a test case for predicting lifestyles and emergence of pathogens.</title>
        <authorList>
            <person name="Haridas S."/>
            <person name="Albert R."/>
            <person name="Binder M."/>
            <person name="Bloem J."/>
            <person name="Labutti K."/>
            <person name="Salamov A."/>
            <person name="Andreopoulos B."/>
            <person name="Baker S."/>
            <person name="Barry K."/>
            <person name="Bills G."/>
            <person name="Bluhm B."/>
            <person name="Cannon C."/>
            <person name="Castanera R."/>
            <person name="Culley D."/>
            <person name="Daum C."/>
            <person name="Ezra D."/>
            <person name="Gonzalez J."/>
            <person name="Henrissat B."/>
            <person name="Kuo A."/>
            <person name="Liang C."/>
            <person name="Lipzen A."/>
            <person name="Lutzoni F."/>
            <person name="Magnuson J."/>
            <person name="Mondo S."/>
            <person name="Nolan M."/>
            <person name="Ohm R."/>
            <person name="Pangilinan J."/>
            <person name="Park H.-J."/>
            <person name="Ramirez L."/>
            <person name="Alfaro M."/>
            <person name="Sun H."/>
            <person name="Tritt A."/>
            <person name="Yoshinaga Y."/>
            <person name="Zwiers L.-H."/>
            <person name="Turgeon B."/>
            <person name="Goodwin S."/>
            <person name="Spatafora J."/>
            <person name="Crous P."/>
            <person name="Grigoriev I."/>
        </authorList>
    </citation>
    <scope>NUCLEOTIDE SEQUENCE</scope>
    <source>
        <strain evidence="1">CBS 525.71</strain>
    </source>
</reference>
<dbReference type="Proteomes" id="UP000799754">
    <property type="component" value="Unassembled WGS sequence"/>
</dbReference>
<gene>
    <name evidence="1" type="ORF">BU25DRAFT_428449</name>
</gene>
<proteinExistence type="predicted"/>
<evidence type="ECO:0000313" key="2">
    <source>
        <dbReference type="Proteomes" id="UP000799754"/>
    </source>
</evidence>
<protein>
    <submittedName>
        <fullName evidence="1">RabGAP/TBC</fullName>
    </submittedName>
</protein>